<dbReference type="PROSITE" id="PS51682">
    <property type="entry name" value="SAM_OMT_I"/>
    <property type="match status" value="1"/>
</dbReference>
<organism evidence="4 5">
    <name type="scientific">Caldilinea aerophila (strain DSM 14535 / JCM 11387 / NBRC 104270 / STL-6-O1)</name>
    <dbReference type="NCBI Taxonomy" id="926550"/>
    <lineage>
        <taxon>Bacteria</taxon>
        <taxon>Bacillati</taxon>
        <taxon>Chloroflexota</taxon>
        <taxon>Caldilineae</taxon>
        <taxon>Caldilineales</taxon>
        <taxon>Caldilineaceae</taxon>
        <taxon>Caldilinea</taxon>
    </lineage>
</organism>
<dbReference type="Pfam" id="PF01596">
    <property type="entry name" value="Methyltransf_3"/>
    <property type="match status" value="1"/>
</dbReference>
<dbReference type="PANTHER" id="PTHR43167">
    <property type="entry name" value="PUTATIVE (AFU_ORTHOLOGUE AFUA_6G01830)-RELATED"/>
    <property type="match status" value="1"/>
</dbReference>
<name>I0I6P3_CALAS</name>
<dbReference type="Proteomes" id="UP000007880">
    <property type="component" value="Chromosome"/>
</dbReference>
<dbReference type="GO" id="GO:0008171">
    <property type="term" value="F:O-methyltransferase activity"/>
    <property type="evidence" value="ECO:0007669"/>
    <property type="project" value="InterPro"/>
</dbReference>
<gene>
    <name evidence="4" type="ordered locus">CLDAP_28910</name>
</gene>
<dbReference type="OrthoDB" id="9799672at2"/>
<dbReference type="AlphaFoldDB" id="I0I6P3"/>
<dbReference type="Gene3D" id="3.40.50.150">
    <property type="entry name" value="Vaccinia Virus protein VP39"/>
    <property type="match status" value="1"/>
</dbReference>
<dbReference type="eggNOG" id="COG4122">
    <property type="taxonomic scope" value="Bacteria"/>
</dbReference>
<dbReference type="EMBL" id="AP012337">
    <property type="protein sequence ID" value="BAM00931.1"/>
    <property type="molecule type" value="Genomic_DNA"/>
</dbReference>
<evidence type="ECO:0008006" key="6">
    <source>
        <dbReference type="Google" id="ProtNLM"/>
    </source>
</evidence>
<reference evidence="4 5" key="1">
    <citation type="submission" date="2012-02" db="EMBL/GenBank/DDBJ databases">
        <title>Complete genome sequence of Caldilinea aerophila DSM 14535 (= NBRC 102666).</title>
        <authorList>
            <person name="Oguchi A."/>
            <person name="Hosoyama A."/>
            <person name="Sekine M."/>
            <person name="Fukai R."/>
            <person name="Kato Y."/>
            <person name="Nakamura S."/>
            <person name="Hanada S."/>
            <person name="Yamazaki S."/>
            <person name="Fujita N."/>
        </authorList>
    </citation>
    <scope>NUCLEOTIDE SEQUENCE [LARGE SCALE GENOMIC DNA]</scope>
    <source>
        <strain evidence="5">DSM 14535 / JCM 11387 / NBRC 104270 / STL-6-O1</strain>
    </source>
</reference>
<dbReference type="STRING" id="926550.CLDAP_28910"/>
<dbReference type="CDD" id="cd02440">
    <property type="entry name" value="AdoMet_MTases"/>
    <property type="match status" value="1"/>
</dbReference>
<keyword evidence="3" id="KW-0949">S-adenosyl-L-methionine</keyword>
<evidence type="ECO:0000313" key="4">
    <source>
        <dbReference type="EMBL" id="BAM00931.1"/>
    </source>
</evidence>
<dbReference type="PANTHER" id="PTHR43167:SF1">
    <property type="entry name" value="PUTATIVE (AFU_ORTHOLOGUE AFUA_6G01830)-RELATED"/>
    <property type="match status" value="1"/>
</dbReference>
<dbReference type="HOGENOM" id="CLU_067676_4_0_0"/>
<dbReference type="InterPro" id="IPR029063">
    <property type="entry name" value="SAM-dependent_MTases_sf"/>
</dbReference>
<sequence>MFHSIPPAMLERMKYLEARDAQDRDDGTPRMQRLRQIPPETGKFLALLTACAPAGDIIEIGTSAGYSTLWLALAAEATGRRVTTFEILPEKVELARETFRLAGVENVVELVADDARKHIETFNQIAFCFLDAEKEIYGEIYELVVPRLVKGGLLVADNAINHRETLQPMLDRALNDERVDALIVPIGKGELVCRKQGLSS</sequence>
<protein>
    <recommendedName>
        <fullName evidence="6">O-methyltransferase</fullName>
    </recommendedName>
</protein>
<keyword evidence="1" id="KW-0489">Methyltransferase</keyword>
<dbReference type="GO" id="GO:0032259">
    <property type="term" value="P:methylation"/>
    <property type="evidence" value="ECO:0007669"/>
    <property type="project" value="UniProtKB-KW"/>
</dbReference>
<dbReference type="SUPFAM" id="SSF53335">
    <property type="entry name" value="S-adenosyl-L-methionine-dependent methyltransferases"/>
    <property type="match status" value="1"/>
</dbReference>
<keyword evidence="2" id="KW-0808">Transferase</keyword>
<dbReference type="RefSeq" id="WP_014434158.1">
    <property type="nucleotide sequence ID" value="NC_017079.1"/>
</dbReference>
<dbReference type="InterPro" id="IPR002935">
    <property type="entry name" value="SAM_O-MeTrfase"/>
</dbReference>
<accession>I0I6P3</accession>
<evidence type="ECO:0000256" key="3">
    <source>
        <dbReference type="ARBA" id="ARBA00022691"/>
    </source>
</evidence>
<evidence type="ECO:0000256" key="1">
    <source>
        <dbReference type="ARBA" id="ARBA00022603"/>
    </source>
</evidence>
<evidence type="ECO:0000256" key="2">
    <source>
        <dbReference type="ARBA" id="ARBA00022679"/>
    </source>
</evidence>
<keyword evidence="5" id="KW-1185">Reference proteome</keyword>
<proteinExistence type="predicted"/>
<dbReference type="KEGG" id="cap:CLDAP_28910"/>
<evidence type="ECO:0000313" key="5">
    <source>
        <dbReference type="Proteomes" id="UP000007880"/>
    </source>
</evidence>